<feature type="region of interest" description="Disordered" evidence="1">
    <location>
        <begin position="89"/>
        <end position="112"/>
    </location>
</feature>
<sequence>MRLSNVSLAKYASLGEPQGVHTGIEKGGEQSTRDGEKHKALDLHMHNSVCIGKTVSILRGPWKSYRGRVVCASRHDAFLVELEIVGKDQDQDWSQTNPQKGGTRTGLIRTSP</sequence>
<dbReference type="EMBL" id="KE504188">
    <property type="protein sequence ID" value="EPS96450.1"/>
    <property type="molecule type" value="Genomic_DNA"/>
</dbReference>
<protein>
    <recommendedName>
        <fullName evidence="4">KOW domain-containing protein</fullName>
    </recommendedName>
</protein>
<feature type="region of interest" description="Disordered" evidence="1">
    <location>
        <begin position="17"/>
        <end position="38"/>
    </location>
</feature>
<evidence type="ECO:0008006" key="4">
    <source>
        <dbReference type="Google" id="ProtNLM"/>
    </source>
</evidence>
<name>S8F3W5_FOMSC</name>
<reference evidence="2 3" key="1">
    <citation type="journal article" date="2012" name="Science">
        <title>The Paleozoic origin of enzymatic lignin decomposition reconstructed from 31 fungal genomes.</title>
        <authorList>
            <person name="Floudas D."/>
            <person name="Binder M."/>
            <person name="Riley R."/>
            <person name="Barry K."/>
            <person name="Blanchette R.A."/>
            <person name="Henrissat B."/>
            <person name="Martinez A.T."/>
            <person name="Otillar R."/>
            <person name="Spatafora J.W."/>
            <person name="Yadav J.S."/>
            <person name="Aerts A."/>
            <person name="Benoit I."/>
            <person name="Boyd A."/>
            <person name="Carlson A."/>
            <person name="Copeland A."/>
            <person name="Coutinho P.M."/>
            <person name="de Vries R.P."/>
            <person name="Ferreira P."/>
            <person name="Findley K."/>
            <person name="Foster B."/>
            <person name="Gaskell J."/>
            <person name="Glotzer D."/>
            <person name="Gorecki P."/>
            <person name="Heitman J."/>
            <person name="Hesse C."/>
            <person name="Hori C."/>
            <person name="Igarashi K."/>
            <person name="Jurgens J.A."/>
            <person name="Kallen N."/>
            <person name="Kersten P."/>
            <person name="Kohler A."/>
            <person name="Kuees U."/>
            <person name="Kumar T.K.A."/>
            <person name="Kuo A."/>
            <person name="LaButti K."/>
            <person name="Larrondo L.F."/>
            <person name="Lindquist E."/>
            <person name="Ling A."/>
            <person name="Lombard V."/>
            <person name="Lucas S."/>
            <person name="Lundell T."/>
            <person name="Martin R."/>
            <person name="McLaughlin D.J."/>
            <person name="Morgenstern I."/>
            <person name="Morin E."/>
            <person name="Murat C."/>
            <person name="Nagy L.G."/>
            <person name="Nolan M."/>
            <person name="Ohm R.A."/>
            <person name="Patyshakuliyeva A."/>
            <person name="Rokas A."/>
            <person name="Ruiz-Duenas F.J."/>
            <person name="Sabat G."/>
            <person name="Salamov A."/>
            <person name="Samejima M."/>
            <person name="Schmutz J."/>
            <person name="Slot J.C."/>
            <person name="St John F."/>
            <person name="Stenlid J."/>
            <person name="Sun H."/>
            <person name="Sun S."/>
            <person name="Syed K."/>
            <person name="Tsang A."/>
            <person name="Wiebenga A."/>
            <person name="Young D."/>
            <person name="Pisabarro A."/>
            <person name="Eastwood D.C."/>
            <person name="Martin F."/>
            <person name="Cullen D."/>
            <person name="Grigoriev I.V."/>
            <person name="Hibbett D.S."/>
        </authorList>
    </citation>
    <scope>NUCLEOTIDE SEQUENCE</scope>
    <source>
        <strain evidence="3">FP-58527</strain>
    </source>
</reference>
<proteinExistence type="predicted"/>
<dbReference type="HOGENOM" id="CLU_2145912_0_0_1"/>
<feature type="compositionally biased region" description="Polar residues" evidence="1">
    <location>
        <begin position="92"/>
        <end position="112"/>
    </location>
</feature>
<dbReference type="InParanoid" id="S8F3W5"/>
<evidence type="ECO:0000256" key="1">
    <source>
        <dbReference type="SAM" id="MobiDB-lite"/>
    </source>
</evidence>
<evidence type="ECO:0000313" key="3">
    <source>
        <dbReference type="Proteomes" id="UP000015241"/>
    </source>
</evidence>
<dbReference type="AlphaFoldDB" id="S8F3W5"/>
<keyword evidence="3" id="KW-1185">Reference proteome</keyword>
<gene>
    <name evidence="2" type="ORF">FOMPIDRAFT_1053246</name>
</gene>
<accession>S8F3W5</accession>
<dbReference type="Proteomes" id="UP000015241">
    <property type="component" value="Unassembled WGS sequence"/>
</dbReference>
<evidence type="ECO:0000313" key="2">
    <source>
        <dbReference type="EMBL" id="EPS96450.1"/>
    </source>
</evidence>
<dbReference type="Gene3D" id="2.30.30.30">
    <property type="match status" value="1"/>
</dbReference>
<dbReference type="InterPro" id="IPR014722">
    <property type="entry name" value="Rib_uL2_dom2"/>
</dbReference>
<feature type="compositionally biased region" description="Basic and acidic residues" evidence="1">
    <location>
        <begin position="23"/>
        <end position="38"/>
    </location>
</feature>
<organism evidence="2 3">
    <name type="scientific">Fomitopsis schrenkii</name>
    <name type="common">Brown rot fungus</name>
    <dbReference type="NCBI Taxonomy" id="2126942"/>
    <lineage>
        <taxon>Eukaryota</taxon>
        <taxon>Fungi</taxon>
        <taxon>Dikarya</taxon>
        <taxon>Basidiomycota</taxon>
        <taxon>Agaricomycotina</taxon>
        <taxon>Agaricomycetes</taxon>
        <taxon>Polyporales</taxon>
        <taxon>Fomitopsis</taxon>
    </lineage>
</organism>